<dbReference type="InterPro" id="IPR017927">
    <property type="entry name" value="FAD-bd_FR_type"/>
</dbReference>
<keyword evidence="9" id="KW-0521">NADP</keyword>
<dbReference type="SUPFAM" id="SSF63380">
    <property type="entry name" value="Riboflavin synthase domain-like"/>
    <property type="match status" value="1"/>
</dbReference>
<dbReference type="Proteomes" id="UP000286997">
    <property type="component" value="Unassembled WGS sequence"/>
</dbReference>
<accession>A0A3S3U819</accession>
<keyword evidence="10" id="KW-0249">Electron transport</keyword>
<evidence type="ECO:0000256" key="9">
    <source>
        <dbReference type="ARBA" id="ARBA00022857"/>
    </source>
</evidence>
<comment type="cofactor">
    <cofactor evidence="1">
        <name>FMN</name>
        <dbReference type="ChEBI" id="CHEBI:58210"/>
    </cofactor>
</comment>
<evidence type="ECO:0000256" key="4">
    <source>
        <dbReference type="ARBA" id="ARBA00022485"/>
    </source>
</evidence>
<evidence type="ECO:0000259" key="17">
    <source>
        <dbReference type="PROSITE" id="PS51384"/>
    </source>
</evidence>
<evidence type="ECO:0000256" key="10">
    <source>
        <dbReference type="ARBA" id="ARBA00022982"/>
    </source>
</evidence>
<keyword evidence="14" id="KW-0198">Cysteine biosynthesis</keyword>
<keyword evidence="12" id="KW-0408">Iron</keyword>
<evidence type="ECO:0000256" key="12">
    <source>
        <dbReference type="ARBA" id="ARBA00023004"/>
    </source>
</evidence>
<dbReference type="EMBL" id="SACP01000011">
    <property type="protein sequence ID" value="RVU17767.1"/>
    <property type="molecule type" value="Genomic_DNA"/>
</dbReference>
<keyword evidence="10" id="KW-0813">Transport</keyword>
<evidence type="ECO:0000313" key="20">
    <source>
        <dbReference type="Proteomes" id="UP000286997"/>
    </source>
</evidence>
<evidence type="ECO:0000256" key="3">
    <source>
        <dbReference type="ARBA" id="ARBA00012604"/>
    </source>
</evidence>
<dbReference type="InterPro" id="IPR023173">
    <property type="entry name" value="NADPH_Cyt_P450_Rdtase_alpha"/>
</dbReference>
<evidence type="ECO:0000259" key="18">
    <source>
        <dbReference type="PROSITE" id="PS51656"/>
    </source>
</evidence>
<dbReference type="Pfam" id="PF00175">
    <property type="entry name" value="NAD_binding_1"/>
    <property type="match status" value="1"/>
</dbReference>
<feature type="compositionally biased region" description="Low complexity" evidence="16">
    <location>
        <begin position="140"/>
        <end position="163"/>
    </location>
</feature>
<reference evidence="19 20" key="1">
    <citation type="submission" date="2019-01" db="EMBL/GenBank/DDBJ databases">
        <authorList>
            <person name="Chen W.-M."/>
        </authorList>
    </citation>
    <scope>NUCLEOTIDE SEQUENCE [LARGE SCALE GENOMIC DNA]</scope>
    <source>
        <strain evidence="19 20">TER-1</strain>
    </source>
</reference>
<comment type="catalytic activity">
    <reaction evidence="15">
        <text>hydrogen sulfide + 3 NADP(+) + 3 H2O = sulfite + 3 NADPH + 4 H(+)</text>
        <dbReference type="Rhea" id="RHEA:13801"/>
        <dbReference type="ChEBI" id="CHEBI:15377"/>
        <dbReference type="ChEBI" id="CHEBI:15378"/>
        <dbReference type="ChEBI" id="CHEBI:17359"/>
        <dbReference type="ChEBI" id="CHEBI:29919"/>
        <dbReference type="ChEBI" id="CHEBI:57783"/>
        <dbReference type="ChEBI" id="CHEBI:58349"/>
        <dbReference type="EC" id="1.8.1.2"/>
    </reaction>
</comment>
<keyword evidence="13" id="KW-0411">Iron-sulfur</keyword>
<organism evidence="19 20">
    <name type="scientific">Methylobacterium oryzihabitans</name>
    <dbReference type="NCBI Taxonomy" id="2499852"/>
    <lineage>
        <taxon>Bacteria</taxon>
        <taxon>Pseudomonadati</taxon>
        <taxon>Pseudomonadota</taxon>
        <taxon>Alphaproteobacteria</taxon>
        <taxon>Hyphomicrobiales</taxon>
        <taxon>Methylobacteriaceae</taxon>
        <taxon>Methylobacterium</taxon>
    </lineage>
</organism>
<dbReference type="GO" id="GO:0005829">
    <property type="term" value="C:cytosol"/>
    <property type="evidence" value="ECO:0007669"/>
    <property type="project" value="TreeGrafter"/>
</dbReference>
<evidence type="ECO:0000256" key="16">
    <source>
        <dbReference type="SAM" id="MobiDB-lite"/>
    </source>
</evidence>
<evidence type="ECO:0000256" key="13">
    <source>
        <dbReference type="ARBA" id="ARBA00023014"/>
    </source>
</evidence>
<dbReference type="Gene3D" id="3.40.50.80">
    <property type="entry name" value="Nucleotide-binding domain of ferredoxin-NADP reductase (FNR) module"/>
    <property type="match status" value="1"/>
</dbReference>
<dbReference type="NCBIfam" id="NF004859">
    <property type="entry name" value="PRK06214.1"/>
    <property type="match status" value="1"/>
</dbReference>
<dbReference type="PANTHER" id="PTHR19384">
    <property type="entry name" value="NITRIC OXIDE SYNTHASE-RELATED"/>
    <property type="match status" value="1"/>
</dbReference>
<evidence type="ECO:0000256" key="6">
    <source>
        <dbReference type="ARBA" id="ARBA00022643"/>
    </source>
</evidence>
<dbReference type="InterPro" id="IPR001433">
    <property type="entry name" value="OxRdtase_FAD/NAD-bd"/>
</dbReference>
<dbReference type="Pfam" id="PF00667">
    <property type="entry name" value="FAD_binding_1"/>
    <property type="match status" value="1"/>
</dbReference>
<comment type="caution">
    <text evidence="19">The sequence shown here is derived from an EMBL/GenBank/DDBJ whole genome shotgun (WGS) entry which is preliminary data.</text>
</comment>
<dbReference type="Gene3D" id="1.10.15.40">
    <property type="entry name" value="Electron transport complex subunit B, putative Fe-S cluster"/>
    <property type="match status" value="1"/>
</dbReference>
<dbReference type="Gene3D" id="1.20.990.10">
    <property type="entry name" value="NADPH-cytochrome p450 Reductase, Chain A, domain 3"/>
    <property type="match status" value="1"/>
</dbReference>
<evidence type="ECO:0000256" key="8">
    <source>
        <dbReference type="ARBA" id="ARBA00022827"/>
    </source>
</evidence>
<keyword evidence="14" id="KW-0028">Amino-acid biosynthesis</keyword>
<dbReference type="PRINTS" id="PR00371">
    <property type="entry name" value="FPNCR"/>
</dbReference>
<name>A0A3S3U819_9HYPH</name>
<feature type="region of interest" description="Disordered" evidence="16">
    <location>
        <begin position="140"/>
        <end position="164"/>
    </location>
</feature>
<dbReference type="InterPro" id="IPR003097">
    <property type="entry name" value="CysJ-like_FAD-binding"/>
</dbReference>
<dbReference type="FunFam" id="3.40.50.80:FF:000001">
    <property type="entry name" value="NADPH--cytochrome P450 reductase 1"/>
    <property type="match status" value="1"/>
</dbReference>
<feature type="domain" description="FAD-binding FR-type" evidence="17">
    <location>
        <begin position="167"/>
        <end position="384"/>
    </location>
</feature>
<dbReference type="CDD" id="cd06199">
    <property type="entry name" value="SiR"/>
    <property type="match status" value="1"/>
</dbReference>
<evidence type="ECO:0000256" key="2">
    <source>
        <dbReference type="ARBA" id="ARBA00001974"/>
    </source>
</evidence>
<keyword evidence="20" id="KW-1185">Reference proteome</keyword>
<evidence type="ECO:0000256" key="1">
    <source>
        <dbReference type="ARBA" id="ARBA00001917"/>
    </source>
</evidence>
<dbReference type="GO" id="GO:0050660">
    <property type="term" value="F:flavin adenine dinucleotide binding"/>
    <property type="evidence" value="ECO:0007669"/>
    <property type="project" value="TreeGrafter"/>
</dbReference>
<proteinExistence type="predicted"/>
<evidence type="ECO:0000313" key="19">
    <source>
        <dbReference type="EMBL" id="RVU17767.1"/>
    </source>
</evidence>
<dbReference type="InterPro" id="IPR001709">
    <property type="entry name" value="Flavoprot_Pyr_Nucl_cyt_Rdtase"/>
</dbReference>
<keyword evidence="5" id="KW-0285">Flavoprotein</keyword>
<evidence type="ECO:0000256" key="11">
    <source>
        <dbReference type="ARBA" id="ARBA00023002"/>
    </source>
</evidence>
<evidence type="ECO:0000256" key="7">
    <source>
        <dbReference type="ARBA" id="ARBA00022723"/>
    </source>
</evidence>
<dbReference type="PANTHER" id="PTHR19384:SF128">
    <property type="entry name" value="NADPH OXIDOREDUCTASE A"/>
    <property type="match status" value="1"/>
</dbReference>
<evidence type="ECO:0000256" key="14">
    <source>
        <dbReference type="ARBA" id="ARBA00023192"/>
    </source>
</evidence>
<dbReference type="GO" id="GO:0051539">
    <property type="term" value="F:4 iron, 4 sulfur cluster binding"/>
    <property type="evidence" value="ECO:0007669"/>
    <property type="project" value="UniProtKB-KW"/>
</dbReference>
<protein>
    <recommendedName>
        <fullName evidence="3">assimilatory sulfite reductase (NADPH)</fullName>
        <ecNumber evidence="3">1.8.1.2</ecNumber>
    </recommendedName>
</protein>
<dbReference type="GO" id="GO:0046872">
    <property type="term" value="F:metal ion binding"/>
    <property type="evidence" value="ECO:0007669"/>
    <property type="project" value="UniProtKB-KW"/>
</dbReference>
<dbReference type="Gene3D" id="2.40.30.10">
    <property type="entry name" value="Translation factors"/>
    <property type="match status" value="1"/>
</dbReference>
<dbReference type="GO" id="GO:0019344">
    <property type="term" value="P:cysteine biosynthetic process"/>
    <property type="evidence" value="ECO:0007669"/>
    <property type="project" value="UniProtKB-KW"/>
</dbReference>
<keyword evidence="11 19" id="KW-0560">Oxidoreductase</keyword>
<comment type="cofactor">
    <cofactor evidence="2">
        <name>FAD</name>
        <dbReference type="ChEBI" id="CHEBI:57692"/>
    </cofactor>
</comment>
<dbReference type="RefSeq" id="WP_127729583.1">
    <property type="nucleotide sequence ID" value="NZ_SACP01000011.1"/>
</dbReference>
<keyword evidence="7" id="KW-0479">Metal-binding</keyword>
<dbReference type="InterPro" id="IPR007202">
    <property type="entry name" value="4Fe-4S_dom"/>
</dbReference>
<gene>
    <name evidence="19" type="ORF">EOE48_12860</name>
</gene>
<dbReference type="PROSITE" id="PS51656">
    <property type="entry name" value="4FE4S"/>
    <property type="match status" value="1"/>
</dbReference>
<dbReference type="OrthoDB" id="9816402at2"/>
<feature type="domain" description="4Fe-4S" evidence="18">
    <location>
        <begin position="76"/>
        <end position="135"/>
    </location>
</feature>
<dbReference type="EC" id="1.8.1.2" evidence="3"/>
<dbReference type="InterPro" id="IPR039261">
    <property type="entry name" value="FNR_nucleotide-bd"/>
</dbReference>
<dbReference type="GO" id="GO:0004783">
    <property type="term" value="F:sulfite reductase (NADPH) activity"/>
    <property type="evidence" value="ECO:0007669"/>
    <property type="project" value="UniProtKB-EC"/>
</dbReference>
<evidence type="ECO:0000256" key="5">
    <source>
        <dbReference type="ARBA" id="ARBA00022630"/>
    </source>
</evidence>
<evidence type="ECO:0000256" key="15">
    <source>
        <dbReference type="ARBA" id="ARBA00052219"/>
    </source>
</evidence>
<sequence>MTQHVTPPLVLIPESAPFNADQRAWLSGYFAALLGPAIEGATPITGEAAGPALADNGDAPWHDPSIALPERMDMAKDRSEPQKLMAAMAQQDCGQCGYNCADYANAIFLKKEERLNLCQPGGKETLRMLKKLDEEFGAGAPARPAAEAGDAAAAPAAPTGPYGQCRENPAEAVFLSRRRLNAPGGEKETWHIEIDLAGTGIDYVVGDSLGLFPANAPALADTVIAELGARPERVIATKLGEKTLREHLLTNYALGAAPDGLFQLLSLLTSGAQRRKAQALANGEDPDGDIAYLDVLAALHKFPGARPDAEVFLEALDELQPRLYSISSSPKADPGRVSLTVDAVRYSHRSRLRLGVASTHLGERLSETAKVKVYLQKAHGFGLPADPNTPVIMVGPGTGIAPFRAFLRDRAADRAPGKNWLFFGHQRQASDFFYRDELTALKDQGVLTRLSLAWSRDGTEKTYVQDRMRENGRELWRWLEEGAHFYVCGDAKRMAKDVERAIIDVAAQEGGKNPDEAVAYFAALKKANRYQADVY</sequence>
<dbReference type="PROSITE" id="PS51384">
    <property type="entry name" value="FAD_FR"/>
    <property type="match status" value="1"/>
</dbReference>
<keyword evidence="4" id="KW-0004">4Fe-4S</keyword>
<dbReference type="GO" id="GO:0010181">
    <property type="term" value="F:FMN binding"/>
    <property type="evidence" value="ECO:0007669"/>
    <property type="project" value="TreeGrafter"/>
</dbReference>
<keyword evidence="6" id="KW-0288">FMN</keyword>
<keyword evidence="8" id="KW-0274">FAD</keyword>
<dbReference type="AlphaFoldDB" id="A0A3S3U819"/>
<dbReference type="SUPFAM" id="SSF52343">
    <property type="entry name" value="Ferredoxin reductase-like, C-terminal NADP-linked domain"/>
    <property type="match status" value="1"/>
</dbReference>
<dbReference type="InterPro" id="IPR017938">
    <property type="entry name" value="Riboflavin_synthase-like_b-brl"/>
</dbReference>